<comment type="similarity">
    <text evidence="1 2">Belongs to the serpin family.</text>
</comment>
<evidence type="ECO:0000256" key="1">
    <source>
        <dbReference type="ARBA" id="ARBA00009500"/>
    </source>
</evidence>
<name>A0ABD2I1L9_9BILA</name>
<dbReference type="InterPro" id="IPR036186">
    <property type="entry name" value="Serpin_sf"/>
</dbReference>
<dbReference type="Proteomes" id="UP001620626">
    <property type="component" value="Unassembled WGS sequence"/>
</dbReference>
<sequence>MSSPPSPNASLILEAQADFALNLLREVSTEDRSCIVSPFSVAVSLSMVYAGAKEKTGEEMGQLLAKGAPESEVHNYFGALLKSMTNGQNSSNTLETVNKVYVKKGFSVKDAFKGQIEQNYGGQLETVDFENSEGTAETINNFVKEATHEKIRDLITPNSLDKNTRLVLINALYFKGAWAVTFNSKSTVKAKFHVDEKTTKKLEMMHLKAYFIYFWDTQLQLLGMPYKGEKEFMFVLLPKERFGLAKLLDQLDGKKLVELIKKRCKYTVKVELPKFTLEATHKLNTPLTNMGMATAFTESANFGGISANGPLLISEVVHKAFIEVNEEGTVAAAATGKNVRRSSSEEYRFVADHPFCVFLIRDDTVLFNDGTWHGHERHSSKCNRQMQRQCQWNSADTEALFGGQSFGCSGSMSDLCKQIRADSRSSSIQKESS</sequence>
<dbReference type="InterPro" id="IPR023796">
    <property type="entry name" value="Serpin_dom"/>
</dbReference>
<evidence type="ECO:0000256" key="2">
    <source>
        <dbReference type="RuleBase" id="RU000411"/>
    </source>
</evidence>
<organism evidence="4 5">
    <name type="scientific">Heterodera trifolii</name>
    <dbReference type="NCBI Taxonomy" id="157864"/>
    <lineage>
        <taxon>Eukaryota</taxon>
        <taxon>Metazoa</taxon>
        <taxon>Ecdysozoa</taxon>
        <taxon>Nematoda</taxon>
        <taxon>Chromadorea</taxon>
        <taxon>Rhabditida</taxon>
        <taxon>Tylenchina</taxon>
        <taxon>Tylenchomorpha</taxon>
        <taxon>Tylenchoidea</taxon>
        <taxon>Heteroderidae</taxon>
        <taxon>Heteroderinae</taxon>
        <taxon>Heterodera</taxon>
    </lineage>
</organism>
<dbReference type="Gene3D" id="3.30.497.10">
    <property type="entry name" value="Antithrombin, subunit I, domain 2"/>
    <property type="match status" value="1"/>
</dbReference>
<dbReference type="AlphaFoldDB" id="A0ABD2I1L9"/>
<dbReference type="InterPro" id="IPR042185">
    <property type="entry name" value="Serpin_sf_2"/>
</dbReference>
<dbReference type="CDD" id="cd00172">
    <property type="entry name" value="serpin"/>
    <property type="match status" value="1"/>
</dbReference>
<evidence type="ECO:0000313" key="5">
    <source>
        <dbReference type="Proteomes" id="UP001620626"/>
    </source>
</evidence>
<protein>
    <recommendedName>
        <fullName evidence="3">Serpin domain-containing protein</fullName>
    </recommendedName>
</protein>
<proteinExistence type="inferred from homology"/>
<dbReference type="PANTHER" id="PTHR11461">
    <property type="entry name" value="SERINE PROTEASE INHIBITOR, SERPIN"/>
    <property type="match status" value="1"/>
</dbReference>
<dbReference type="SMART" id="SM00093">
    <property type="entry name" value="SERPIN"/>
    <property type="match status" value="1"/>
</dbReference>
<dbReference type="Pfam" id="PF00079">
    <property type="entry name" value="Serpin"/>
    <property type="match status" value="1"/>
</dbReference>
<reference evidence="4 5" key="1">
    <citation type="submission" date="2024-10" db="EMBL/GenBank/DDBJ databases">
        <authorList>
            <person name="Kim D."/>
        </authorList>
    </citation>
    <scope>NUCLEOTIDE SEQUENCE [LARGE SCALE GENOMIC DNA]</scope>
    <source>
        <strain evidence="4">BH-2024</strain>
    </source>
</reference>
<dbReference type="EMBL" id="JBICBT010001386">
    <property type="protein sequence ID" value="KAL3070028.1"/>
    <property type="molecule type" value="Genomic_DNA"/>
</dbReference>
<evidence type="ECO:0000313" key="4">
    <source>
        <dbReference type="EMBL" id="KAL3070028.1"/>
    </source>
</evidence>
<dbReference type="PANTHER" id="PTHR11461:SF211">
    <property type="entry name" value="GH10112P-RELATED"/>
    <property type="match status" value="1"/>
</dbReference>
<dbReference type="SUPFAM" id="SSF56574">
    <property type="entry name" value="Serpins"/>
    <property type="match status" value="1"/>
</dbReference>
<dbReference type="Gene3D" id="2.30.39.10">
    <property type="entry name" value="Alpha-1-antitrypsin, domain 1"/>
    <property type="match status" value="1"/>
</dbReference>
<gene>
    <name evidence="4" type="ORF">niasHT_033538</name>
</gene>
<dbReference type="InterPro" id="IPR042178">
    <property type="entry name" value="Serpin_sf_1"/>
</dbReference>
<feature type="domain" description="Serpin" evidence="3">
    <location>
        <begin position="21"/>
        <end position="374"/>
    </location>
</feature>
<keyword evidence="5" id="KW-1185">Reference proteome</keyword>
<dbReference type="InterPro" id="IPR000215">
    <property type="entry name" value="Serpin_fam"/>
</dbReference>
<evidence type="ECO:0000259" key="3">
    <source>
        <dbReference type="SMART" id="SM00093"/>
    </source>
</evidence>
<comment type="caution">
    <text evidence="4">The sequence shown here is derived from an EMBL/GenBank/DDBJ whole genome shotgun (WGS) entry which is preliminary data.</text>
</comment>
<accession>A0ABD2I1L9</accession>